<name>A0LGC2_SYNFM</name>
<dbReference type="EMBL" id="CP000478">
    <property type="protein sequence ID" value="ABK16474.1"/>
    <property type="molecule type" value="Genomic_DNA"/>
</dbReference>
<evidence type="ECO:0000313" key="3">
    <source>
        <dbReference type="Proteomes" id="UP000001784"/>
    </source>
</evidence>
<dbReference type="HOGENOM" id="CLU_1864145_0_0_7"/>
<accession>A0LGC2</accession>
<reference evidence="2 3" key="1">
    <citation type="submission" date="2006-10" db="EMBL/GenBank/DDBJ databases">
        <title>Complete sequence of Syntrophobacter fumaroxidans MPOB.</title>
        <authorList>
            <consortium name="US DOE Joint Genome Institute"/>
            <person name="Copeland A."/>
            <person name="Lucas S."/>
            <person name="Lapidus A."/>
            <person name="Barry K."/>
            <person name="Detter J.C."/>
            <person name="Glavina del Rio T."/>
            <person name="Hammon N."/>
            <person name="Israni S."/>
            <person name="Pitluck S."/>
            <person name="Goltsman E.G."/>
            <person name="Martinez M."/>
            <person name="Schmutz J."/>
            <person name="Larimer F."/>
            <person name="Land M."/>
            <person name="Hauser L."/>
            <person name="Kyrpides N."/>
            <person name="Kim E."/>
            <person name="Boone D.R."/>
            <person name="Brockman F."/>
            <person name="Culley D."/>
            <person name="Ferry J."/>
            <person name="Gunsalus R."/>
            <person name="McInerney M.J."/>
            <person name="Morrison M."/>
            <person name="Plugge C."/>
            <person name="Rohlin L."/>
            <person name="Scholten J."/>
            <person name="Sieber J."/>
            <person name="Stams A.J.M."/>
            <person name="Worm P."/>
            <person name="Henstra A.M."/>
            <person name="Richardson P."/>
        </authorList>
    </citation>
    <scope>NUCLEOTIDE SEQUENCE [LARGE SCALE GENOMIC DNA]</scope>
    <source>
        <strain evidence="3">DSM 10017 / MPOB</strain>
    </source>
</reference>
<dbReference type="STRING" id="335543.Sfum_0776"/>
<organism evidence="2 3">
    <name type="scientific">Syntrophobacter fumaroxidans (strain DSM 10017 / MPOB)</name>
    <dbReference type="NCBI Taxonomy" id="335543"/>
    <lineage>
        <taxon>Bacteria</taxon>
        <taxon>Pseudomonadati</taxon>
        <taxon>Thermodesulfobacteriota</taxon>
        <taxon>Syntrophobacteria</taxon>
        <taxon>Syntrophobacterales</taxon>
        <taxon>Syntrophobacteraceae</taxon>
        <taxon>Syntrophobacter</taxon>
    </lineage>
</organism>
<dbReference type="AlphaFoldDB" id="A0LGC2"/>
<evidence type="ECO:0000313" key="2">
    <source>
        <dbReference type="EMBL" id="ABK16474.1"/>
    </source>
</evidence>
<keyword evidence="3" id="KW-1185">Reference proteome</keyword>
<gene>
    <name evidence="2" type="ordered locus">Sfum_0776</name>
</gene>
<dbReference type="KEGG" id="sfu:Sfum_0776"/>
<dbReference type="InParanoid" id="A0LGC2"/>
<dbReference type="Proteomes" id="UP000001784">
    <property type="component" value="Chromosome"/>
</dbReference>
<proteinExistence type="predicted"/>
<feature type="region of interest" description="Disordered" evidence="1">
    <location>
        <begin position="96"/>
        <end position="116"/>
    </location>
</feature>
<evidence type="ECO:0000256" key="1">
    <source>
        <dbReference type="SAM" id="MobiDB-lite"/>
    </source>
</evidence>
<protein>
    <submittedName>
        <fullName evidence="2">Uncharacterized protein</fullName>
    </submittedName>
</protein>
<sequence length="137" mass="14385">MSPMNAACLIDCGHHAHAHAREQSDGLTVRDALHDVEPFTPADSPPAGNPTTCDREFVMCLPLLRSVIECSRPSGDNALQCCESKRGPGGEEAIVYGPAFGKPGQSGRKPERCGRPGSAADGMAGMAAVGEVLFFFD</sequence>